<evidence type="ECO:0000313" key="7">
    <source>
        <dbReference type="EMBL" id="ERN18858.1"/>
    </source>
</evidence>
<comment type="function">
    <text evidence="5">Cell signaling peptide that may regulate plant stress, growth, and development. Mediates a rapid alkalinization of extracellular space by mediating a transient increase in the cytoplasmic Ca(2+) concentration leading to a calcium-dependent signaling events through a cell surface receptor and a concomitant activation of some intracellular mitogen-activated protein kinases.</text>
</comment>
<evidence type="ECO:0000313" key="8">
    <source>
        <dbReference type="Proteomes" id="UP000017836"/>
    </source>
</evidence>
<dbReference type="InterPro" id="IPR008801">
    <property type="entry name" value="RALF"/>
</dbReference>
<accession>U5DEM3</accession>
<evidence type="ECO:0000256" key="6">
    <source>
        <dbReference type="SAM" id="SignalP"/>
    </source>
</evidence>
<dbReference type="HOGENOM" id="CLU_2349558_0_0_1"/>
<gene>
    <name evidence="7" type="ORF">AMTR_s00067p00137990</name>
</gene>
<protein>
    <recommendedName>
        <fullName evidence="9">Rapid ALkalinization Factor</fullName>
    </recommendedName>
</protein>
<keyword evidence="3 6" id="KW-0732">Signal</keyword>
<sequence>MASITKTHLRLLSLALFMVAMAIVFKEAAAHESAVNHHVNNDFGDEDVYIGSGPIGYGDQIPCDKKNPGANCRLGKPKPYHRGCEISKGCSTDPHGK</sequence>
<name>U5DEM3_AMBTC</name>
<evidence type="ECO:0000256" key="1">
    <source>
        <dbReference type="ARBA" id="ARBA00009178"/>
    </source>
</evidence>
<evidence type="ECO:0008006" key="9">
    <source>
        <dbReference type="Google" id="ProtNLM"/>
    </source>
</evidence>
<dbReference type="AlphaFoldDB" id="U5DEM3"/>
<dbReference type="PANTHER" id="PTHR34270">
    <property type="entry name" value="PROTEIN RALF-LIKE 15-RELATED"/>
    <property type="match status" value="1"/>
</dbReference>
<dbReference type="Proteomes" id="UP000017836">
    <property type="component" value="Unassembled WGS sequence"/>
</dbReference>
<keyword evidence="2" id="KW-0372">Hormone</keyword>
<evidence type="ECO:0000256" key="2">
    <source>
        <dbReference type="ARBA" id="ARBA00022702"/>
    </source>
</evidence>
<organism evidence="7 8">
    <name type="scientific">Amborella trichopoda</name>
    <dbReference type="NCBI Taxonomy" id="13333"/>
    <lineage>
        <taxon>Eukaryota</taxon>
        <taxon>Viridiplantae</taxon>
        <taxon>Streptophyta</taxon>
        <taxon>Embryophyta</taxon>
        <taxon>Tracheophyta</taxon>
        <taxon>Spermatophyta</taxon>
        <taxon>Magnoliopsida</taxon>
        <taxon>Amborellales</taxon>
        <taxon>Amborellaceae</taxon>
        <taxon>Amborella</taxon>
    </lineage>
</organism>
<dbReference type="PANTHER" id="PTHR34270:SF3">
    <property type="entry name" value="PROTEIN RALF-LIKE 16-RELATED"/>
    <property type="match status" value="1"/>
</dbReference>
<feature type="signal peptide" evidence="6">
    <location>
        <begin position="1"/>
        <end position="30"/>
    </location>
</feature>
<dbReference type="EMBL" id="KI392078">
    <property type="protein sequence ID" value="ERN18858.1"/>
    <property type="molecule type" value="Genomic_DNA"/>
</dbReference>
<keyword evidence="8" id="KW-1185">Reference proteome</keyword>
<evidence type="ECO:0000256" key="5">
    <source>
        <dbReference type="ARBA" id="ARBA00037228"/>
    </source>
</evidence>
<evidence type="ECO:0000256" key="4">
    <source>
        <dbReference type="ARBA" id="ARBA00023157"/>
    </source>
</evidence>
<proteinExistence type="inferred from homology"/>
<dbReference type="Gramene" id="ERN18858">
    <property type="protein sequence ID" value="ERN18858"/>
    <property type="gene ID" value="AMTR_s00067p00137990"/>
</dbReference>
<feature type="chain" id="PRO_5004659124" description="Rapid ALkalinization Factor" evidence="6">
    <location>
        <begin position="31"/>
        <end position="97"/>
    </location>
</feature>
<reference evidence="8" key="1">
    <citation type="journal article" date="2013" name="Science">
        <title>The Amborella genome and the evolution of flowering plants.</title>
        <authorList>
            <consortium name="Amborella Genome Project"/>
        </authorList>
    </citation>
    <scope>NUCLEOTIDE SEQUENCE [LARGE SCALE GENOMIC DNA]</scope>
</reference>
<dbReference type="GO" id="GO:0005179">
    <property type="term" value="F:hormone activity"/>
    <property type="evidence" value="ECO:0007669"/>
    <property type="project" value="UniProtKB-KW"/>
</dbReference>
<dbReference type="Pfam" id="PF05498">
    <property type="entry name" value="RALF"/>
    <property type="match status" value="1"/>
</dbReference>
<keyword evidence="4" id="KW-1015">Disulfide bond</keyword>
<comment type="similarity">
    <text evidence="1">Belongs to the plant rapid alkalinization factor (RALF) family.</text>
</comment>
<evidence type="ECO:0000256" key="3">
    <source>
        <dbReference type="ARBA" id="ARBA00022729"/>
    </source>
</evidence>